<accession>A0ABD5QBM9</accession>
<name>A0ABD5QBM9_9EURY</name>
<dbReference type="RefSeq" id="WP_224828539.1">
    <property type="nucleotide sequence ID" value="NZ_JAIVEF010000007.1"/>
</dbReference>
<keyword evidence="2" id="KW-1185">Reference proteome</keyword>
<reference evidence="1 2" key="1">
    <citation type="journal article" date="2019" name="Int. J. Syst. Evol. Microbiol.">
        <title>The Global Catalogue of Microorganisms (GCM) 10K type strain sequencing project: providing services to taxonomists for standard genome sequencing and annotation.</title>
        <authorList>
            <consortium name="The Broad Institute Genomics Platform"/>
            <consortium name="The Broad Institute Genome Sequencing Center for Infectious Disease"/>
            <person name="Wu L."/>
            <person name="Ma J."/>
        </authorList>
    </citation>
    <scope>NUCLEOTIDE SEQUENCE [LARGE SCALE GENOMIC DNA]</scope>
    <source>
        <strain evidence="1 2">CGMCC 1.15824</strain>
    </source>
</reference>
<evidence type="ECO:0000313" key="1">
    <source>
        <dbReference type="EMBL" id="MFC4987160.1"/>
    </source>
</evidence>
<comment type="caution">
    <text evidence="1">The sequence shown here is derived from an EMBL/GenBank/DDBJ whole genome shotgun (WGS) entry which is preliminary data.</text>
</comment>
<proteinExistence type="predicted"/>
<gene>
    <name evidence="1" type="ORF">ACFPFO_05150</name>
</gene>
<dbReference type="Proteomes" id="UP001595925">
    <property type="component" value="Unassembled WGS sequence"/>
</dbReference>
<protein>
    <submittedName>
        <fullName evidence="1">Uncharacterized protein</fullName>
    </submittedName>
</protein>
<evidence type="ECO:0000313" key="2">
    <source>
        <dbReference type="Proteomes" id="UP001595925"/>
    </source>
</evidence>
<organism evidence="1 2">
    <name type="scientific">Saliphagus infecundisoli</name>
    <dbReference type="NCBI Taxonomy" id="1849069"/>
    <lineage>
        <taxon>Archaea</taxon>
        <taxon>Methanobacteriati</taxon>
        <taxon>Methanobacteriota</taxon>
        <taxon>Stenosarchaea group</taxon>
        <taxon>Halobacteria</taxon>
        <taxon>Halobacteriales</taxon>
        <taxon>Natrialbaceae</taxon>
        <taxon>Saliphagus</taxon>
    </lineage>
</organism>
<dbReference type="EMBL" id="JBHSJG010000018">
    <property type="protein sequence ID" value="MFC4987160.1"/>
    <property type="molecule type" value="Genomic_DNA"/>
</dbReference>
<dbReference type="AlphaFoldDB" id="A0ABD5QBM9"/>
<sequence>MDDELGAFIDDNHIRLSHFIQDQIEEEKKREIRLLELEEMMEESEAW</sequence>